<protein>
    <submittedName>
        <fullName evidence="2">Uncharacterized protein</fullName>
    </submittedName>
</protein>
<comment type="caution">
    <text evidence="2">The sequence shown here is derived from an EMBL/GenBank/DDBJ whole genome shotgun (WGS) entry which is preliminary data.</text>
</comment>
<keyword evidence="3" id="KW-1185">Reference proteome</keyword>
<evidence type="ECO:0000313" key="2">
    <source>
        <dbReference type="EMBL" id="KAJ7728301.1"/>
    </source>
</evidence>
<organism evidence="2 3">
    <name type="scientific">Mycena maculata</name>
    <dbReference type="NCBI Taxonomy" id="230809"/>
    <lineage>
        <taxon>Eukaryota</taxon>
        <taxon>Fungi</taxon>
        <taxon>Dikarya</taxon>
        <taxon>Basidiomycota</taxon>
        <taxon>Agaricomycotina</taxon>
        <taxon>Agaricomycetes</taxon>
        <taxon>Agaricomycetidae</taxon>
        <taxon>Agaricales</taxon>
        <taxon>Marasmiineae</taxon>
        <taxon>Mycenaceae</taxon>
        <taxon>Mycena</taxon>
    </lineage>
</organism>
<evidence type="ECO:0000313" key="3">
    <source>
        <dbReference type="Proteomes" id="UP001215280"/>
    </source>
</evidence>
<feature type="compositionally biased region" description="Basic and acidic residues" evidence="1">
    <location>
        <begin position="417"/>
        <end position="428"/>
    </location>
</feature>
<proteinExistence type="predicted"/>
<dbReference type="Proteomes" id="UP001215280">
    <property type="component" value="Unassembled WGS sequence"/>
</dbReference>
<gene>
    <name evidence="2" type="ORF">DFH07DRAFT_782265</name>
</gene>
<feature type="region of interest" description="Disordered" evidence="1">
    <location>
        <begin position="194"/>
        <end position="215"/>
    </location>
</feature>
<feature type="region of interest" description="Disordered" evidence="1">
    <location>
        <begin position="394"/>
        <end position="448"/>
    </location>
</feature>
<accession>A0AAD7HTY3</accession>
<dbReference type="EMBL" id="JARJLG010000206">
    <property type="protein sequence ID" value="KAJ7728301.1"/>
    <property type="molecule type" value="Genomic_DNA"/>
</dbReference>
<sequence>MLTFPLVTIGQPHARESDIFGLANGLAPAQTGFFGLGLGFEWRSKPKPGISACKPVCSLSRETGLRISLVPHVLFNQSECIHCLQCDDMRSALDTTSGNIVNLAQNYGLSGLSTLCWDLLRGPSNPSMIWLEKIGVLQDELFKFESAVCVSESNLQAAQYWECVVQVVFPSRLVGNNGDCPLFHGIKAVEGPGAVRPGRNEETGHGRRKPPQVINRDSGTTIQQITIIPIFQKKDRRCEAAAAKNPTREVKQCCIHLAWAWGRMAFLCRDWEKYILVKMAWAYAKWFGPAQSVVANFNECSPGNTTVERSRKWALWLQSLDLVPTPKLEEAERNERVMGVSAALLQLLAVQNDLGELLNLNGDILNDILDCRATRRHNDGKGAVAAMFAAIPQRSRRSNLQRNKPVANDTPIPGTKRKAEEDVEEKKLVKWGKSAPQKCPQKKTNSKV</sequence>
<reference evidence="2" key="1">
    <citation type="submission" date="2023-03" db="EMBL/GenBank/DDBJ databases">
        <title>Massive genome expansion in bonnet fungi (Mycena s.s.) driven by repeated elements and novel gene families across ecological guilds.</title>
        <authorList>
            <consortium name="Lawrence Berkeley National Laboratory"/>
            <person name="Harder C.B."/>
            <person name="Miyauchi S."/>
            <person name="Viragh M."/>
            <person name="Kuo A."/>
            <person name="Thoen E."/>
            <person name="Andreopoulos B."/>
            <person name="Lu D."/>
            <person name="Skrede I."/>
            <person name="Drula E."/>
            <person name="Henrissat B."/>
            <person name="Morin E."/>
            <person name="Kohler A."/>
            <person name="Barry K."/>
            <person name="LaButti K."/>
            <person name="Morin E."/>
            <person name="Salamov A."/>
            <person name="Lipzen A."/>
            <person name="Mereny Z."/>
            <person name="Hegedus B."/>
            <person name="Baldrian P."/>
            <person name="Stursova M."/>
            <person name="Weitz H."/>
            <person name="Taylor A."/>
            <person name="Grigoriev I.V."/>
            <person name="Nagy L.G."/>
            <person name="Martin F."/>
            <person name="Kauserud H."/>
        </authorList>
    </citation>
    <scope>NUCLEOTIDE SEQUENCE</scope>
    <source>
        <strain evidence="2">CBHHK188m</strain>
    </source>
</reference>
<name>A0AAD7HTY3_9AGAR</name>
<evidence type="ECO:0000256" key="1">
    <source>
        <dbReference type="SAM" id="MobiDB-lite"/>
    </source>
</evidence>
<dbReference type="AlphaFoldDB" id="A0AAD7HTY3"/>